<feature type="domain" description="Rhamnogalacturonase A/B/Epimerase-like pectate lyase" evidence="2">
    <location>
        <begin position="64"/>
        <end position="303"/>
    </location>
</feature>
<feature type="signal peptide" evidence="1">
    <location>
        <begin position="1"/>
        <end position="30"/>
    </location>
</feature>
<accession>F2AN25</accession>
<dbReference type="InterPro" id="IPR024535">
    <property type="entry name" value="RHGA/B-epi-like_pectate_lyase"/>
</dbReference>
<keyword evidence="1" id="KW-0732">Signal</keyword>
<gene>
    <name evidence="3" type="ORF">RBWH47_03540</name>
</gene>
<proteinExistence type="predicted"/>
<dbReference type="AlphaFoldDB" id="F2AN25"/>
<evidence type="ECO:0000259" key="2">
    <source>
        <dbReference type="Pfam" id="PF12708"/>
    </source>
</evidence>
<dbReference type="EMBL" id="AFAR01000061">
    <property type="protein sequence ID" value="EGF28954.1"/>
    <property type="molecule type" value="Genomic_DNA"/>
</dbReference>
<dbReference type="SUPFAM" id="SSF51126">
    <property type="entry name" value="Pectin lyase-like"/>
    <property type="match status" value="1"/>
</dbReference>
<dbReference type="InterPro" id="IPR022441">
    <property type="entry name" value="Para_beta_helix_rpt-2"/>
</dbReference>
<dbReference type="Pfam" id="PF12708">
    <property type="entry name" value="Pect-lyase_RHGA_epim"/>
    <property type="match status" value="1"/>
</dbReference>
<protein>
    <submittedName>
        <fullName evidence="3">PKD domain containing protein</fullName>
    </submittedName>
</protein>
<dbReference type="InterPro" id="IPR012334">
    <property type="entry name" value="Pectin_lyas_fold"/>
</dbReference>
<dbReference type="InterPro" id="IPR006626">
    <property type="entry name" value="PbH1"/>
</dbReference>
<dbReference type="SMART" id="SM00710">
    <property type="entry name" value="PbH1"/>
    <property type="match status" value="6"/>
</dbReference>
<name>F2AN25_RHOBT</name>
<evidence type="ECO:0000313" key="4">
    <source>
        <dbReference type="Proteomes" id="UP000006222"/>
    </source>
</evidence>
<dbReference type="InterPro" id="IPR011050">
    <property type="entry name" value="Pectin_lyase_fold/virulence"/>
</dbReference>
<evidence type="ECO:0000313" key="3">
    <source>
        <dbReference type="EMBL" id="EGF28954.1"/>
    </source>
</evidence>
<evidence type="ECO:0000256" key="1">
    <source>
        <dbReference type="SAM" id="SignalP"/>
    </source>
</evidence>
<comment type="caution">
    <text evidence="3">The sequence shown here is derived from an EMBL/GenBank/DDBJ whole genome shotgun (WGS) entry which is preliminary data.</text>
</comment>
<sequence length="447" mass="48961">MIQASTMRDCVVFFCMVLTLGWLPALDARADDPPVAEIGAAGGKDRQSSKWIVGDRVLETSRSINATHFGLSADSDADQSIAMADAISHAANSADIDTVYVPSGTYRFSRPINLRSGVNFIGDGAGRTILEGRGLRTYLLNARRMNGSEALIAGLTLRNPHRTVVMDGVSHLHFRHVEFAVGIVRLQNCSDISLEGNLFRENRGKSGYASNNCDRIRIVYNRFESIENGSVNLSRHRDCYVAWNEITAKSLLDSGYAGIRLPNDAMNNLVEHNLIENHGRGIFVLSSSENNVIRNNIVMGSTKQGALIQSSNNRFVSNVIVDAGEQSIYVVDAVASSSPTPSIADHNHLLQNVVYDTHSQRGDRFIALKVSTERNTIVENVISSHYGREFKAIRPGAGNVERDNEYQPDVGQAQTRSLVQSIKEQVAAHLVFNRSSENSVSKSSSGR</sequence>
<dbReference type="Gene3D" id="2.160.20.10">
    <property type="entry name" value="Single-stranded right-handed beta-helix, Pectin lyase-like"/>
    <property type="match status" value="1"/>
</dbReference>
<dbReference type="PATRIC" id="fig|991778.3.peg.1141"/>
<organism evidence="3 4">
    <name type="scientific">Rhodopirellula baltica WH47</name>
    <dbReference type="NCBI Taxonomy" id="991778"/>
    <lineage>
        <taxon>Bacteria</taxon>
        <taxon>Pseudomonadati</taxon>
        <taxon>Planctomycetota</taxon>
        <taxon>Planctomycetia</taxon>
        <taxon>Pirellulales</taxon>
        <taxon>Pirellulaceae</taxon>
        <taxon>Rhodopirellula</taxon>
    </lineage>
</organism>
<feature type="chain" id="PRO_5003275062" evidence="1">
    <location>
        <begin position="31"/>
        <end position="447"/>
    </location>
</feature>
<dbReference type="Proteomes" id="UP000006222">
    <property type="component" value="Unassembled WGS sequence"/>
</dbReference>
<dbReference type="NCBIfam" id="TIGR03804">
    <property type="entry name" value="para_beta_helix"/>
    <property type="match status" value="1"/>
</dbReference>
<reference evidence="3 4" key="1">
    <citation type="journal article" date="2013" name="Mar. Genomics">
        <title>Expression of sulfatases in Rhodopirellula baltica and the diversity of sulfatases in the genus Rhodopirellula.</title>
        <authorList>
            <person name="Wegner C.E."/>
            <person name="Richter-Heitmann T."/>
            <person name="Klindworth A."/>
            <person name="Klockow C."/>
            <person name="Richter M."/>
            <person name="Achstetter T."/>
            <person name="Glockner F.O."/>
            <person name="Harder J."/>
        </authorList>
    </citation>
    <scope>NUCLEOTIDE SEQUENCE [LARGE SCALE GENOMIC DNA]</scope>
    <source>
        <strain evidence="3 4">WH47</strain>
    </source>
</reference>